<evidence type="ECO:0000256" key="11">
    <source>
        <dbReference type="ARBA" id="ARBA00022989"/>
    </source>
</evidence>
<keyword evidence="13 14" id="KW-0472">Membrane</keyword>
<comment type="subcellular location">
    <subcellularLocation>
        <location evidence="2">Cell membrane</location>
        <topology evidence="2">Multi-pass membrane protein</topology>
    </subcellularLocation>
</comment>
<dbReference type="SMART" id="SM00388">
    <property type="entry name" value="HisKA"/>
    <property type="match status" value="1"/>
</dbReference>
<evidence type="ECO:0000256" key="14">
    <source>
        <dbReference type="SAM" id="Phobius"/>
    </source>
</evidence>
<dbReference type="GO" id="GO:0000155">
    <property type="term" value="F:phosphorelay sensor kinase activity"/>
    <property type="evidence" value="ECO:0007669"/>
    <property type="project" value="InterPro"/>
</dbReference>
<dbReference type="FunFam" id="1.10.287.130:FF:000001">
    <property type="entry name" value="Two-component sensor histidine kinase"/>
    <property type="match status" value="1"/>
</dbReference>
<comment type="catalytic activity">
    <reaction evidence="1">
        <text>ATP + protein L-histidine = ADP + protein N-phospho-L-histidine.</text>
        <dbReference type="EC" id="2.7.13.3"/>
    </reaction>
</comment>
<evidence type="ECO:0000256" key="9">
    <source>
        <dbReference type="ARBA" id="ARBA00022777"/>
    </source>
</evidence>
<evidence type="ECO:0000259" key="16">
    <source>
        <dbReference type="PROSITE" id="PS50885"/>
    </source>
</evidence>
<dbReference type="SUPFAM" id="SSF158472">
    <property type="entry name" value="HAMP domain-like"/>
    <property type="match status" value="1"/>
</dbReference>
<evidence type="ECO:0000256" key="13">
    <source>
        <dbReference type="ARBA" id="ARBA00023136"/>
    </source>
</evidence>
<keyword evidence="10" id="KW-0067">ATP-binding</keyword>
<keyword evidence="11 14" id="KW-1133">Transmembrane helix</keyword>
<evidence type="ECO:0000313" key="18">
    <source>
        <dbReference type="Proteomes" id="UP000655830"/>
    </source>
</evidence>
<evidence type="ECO:0000256" key="6">
    <source>
        <dbReference type="ARBA" id="ARBA00022679"/>
    </source>
</evidence>
<dbReference type="InterPro" id="IPR050398">
    <property type="entry name" value="HssS/ArlS-like"/>
</dbReference>
<dbReference type="FunFam" id="3.30.565.10:FF:000006">
    <property type="entry name" value="Sensor histidine kinase WalK"/>
    <property type="match status" value="1"/>
</dbReference>
<evidence type="ECO:0000259" key="15">
    <source>
        <dbReference type="PROSITE" id="PS50109"/>
    </source>
</evidence>
<accession>A0A926IAU8</accession>
<dbReference type="RefSeq" id="WP_177671115.1">
    <property type="nucleotide sequence ID" value="NZ_JACRSY010000042.1"/>
</dbReference>
<evidence type="ECO:0000313" key="17">
    <source>
        <dbReference type="EMBL" id="MBC8581255.1"/>
    </source>
</evidence>
<dbReference type="PANTHER" id="PTHR45528">
    <property type="entry name" value="SENSOR HISTIDINE KINASE CPXA"/>
    <property type="match status" value="1"/>
</dbReference>
<evidence type="ECO:0000256" key="2">
    <source>
        <dbReference type="ARBA" id="ARBA00004651"/>
    </source>
</evidence>
<evidence type="ECO:0000256" key="1">
    <source>
        <dbReference type="ARBA" id="ARBA00000085"/>
    </source>
</evidence>
<dbReference type="Gene3D" id="1.10.287.130">
    <property type="match status" value="1"/>
</dbReference>
<dbReference type="Gene3D" id="6.10.340.10">
    <property type="match status" value="1"/>
</dbReference>
<dbReference type="EC" id="2.7.13.3" evidence="3"/>
<keyword evidence="8" id="KW-0547">Nucleotide-binding</keyword>
<dbReference type="SMART" id="SM00387">
    <property type="entry name" value="HATPase_c"/>
    <property type="match status" value="1"/>
</dbReference>
<dbReference type="CDD" id="cd06225">
    <property type="entry name" value="HAMP"/>
    <property type="match status" value="1"/>
</dbReference>
<dbReference type="InterPro" id="IPR036097">
    <property type="entry name" value="HisK_dim/P_sf"/>
</dbReference>
<dbReference type="InterPro" id="IPR036890">
    <property type="entry name" value="HATPase_C_sf"/>
</dbReference>
<dbReference type="GO" id="GO:0005886">
    <property type="term" value="C:plasma membrane"/>
    <property type="evidence" value="ECO:0007669"/>
    <property type="project" value="UniProtKB-SubCell"/>
</dbReference>
<dbReference type="EMBL" id="JACRSY010000042">
    <property type="protein sequence ID" value="MBC8581255.1"/>
    <property type="molecule type" value="Genomic_DNA"/>
</dbReference>
<reference evidence="17" key="1">
    <citation type="submission" date="2020-08" db="EMBL/GenBank/DDBJ databases">
        <title>Genome public.</title>
        <authorList>
            <person name="Liu C."/>
            <person name="Sun Q."/>
        </authorList>
    </citation>
    <scope>NUCLEOTIDE SEQUENCE</scope>
    <source>
        <strain evidence="17">NSJ-12</strain>
    </source>
</reference>
<dbReference type="InterPro" id="IPR004358">
    <property type="entry name" value="Sig_transdc_His_kin-like_C"/>
</dbReference>
<dbReference type="Proteomes" id="UP000655830">
    <property type="component" value="Unassembled WGS sequence"/>
</dbReference>
<dbReference type="PANTHER" id="PTHR45528:SF1">
    <property type="entry name" value="SENSOR HISTIDINE KINASE CPXA"/>
    <property type="match status" value="1"/>
</dbReference>
<dbReference type="Gene3D" id="3.30.565.10">
    <property type="entry name" value="Histidine kinase-like ATPase, C-terminal domain"/>
    <property type="match status" value="1"/>
</dbReference>
<evidence type="ECO:0000256" key="4">
    <source>
        <dbReference type="ARBA" id="ARBA00022475"/>
    </source>
</evidence>
<dbReference type="InterPro" id="IPR003661">
    <property type="entry name" value="HisK_dim/P_dom"/>
</dbReference>
<dbReference type="Pfam" id="PF00512">
    <property type="entry name" value="HisKA"/>
    <property type="match status" value="1"/>
</dbReference>
<feature type="transmembrane region" description="Helical" evidence="14">
    <location>
        <begin position="197"/>
        <end position="217"/>
    </location>
</feature>
<feature type="transmembrane region" description="Helical" evidence="14">
    <location>
        <begin position="21"/>
        <end position="48"/>
    </location>
</feature>
<dbReference type="InterPro" id="IPR003594">
    <property type="entry name" value="HATPase_dom"/>
</dbReference>
<keyword evidence="6" id="KW-0808">Transferase</keyword>
<evidence type="ECO:0000256" key="10">
    <source>
        <dbReference type="ARBA" id="ARBA00022840"/>
    </source>
</evidence>
<dbReference type="PRINTS" id="PR00344">
    <property type="entry name" value="BCTRLSENSOR"/>
</dbReference>
<evidence type="ECO:0000256" key="8">
    <source>
        <dbReference type="ARBA" id="ARBA00022741"/>
    </source>
</evidence>
<protein>
    <recommendedName>
        <fullName evidence="3">histidine kinase</fullName>
        <ecNumber evidence="3">2.7.13.3</ecNumber>
    </recommendedName>
</protein>
<dbReference type="Pfam" id="PF02518">
    <property type="entry name" value="HATPase_c"/>
    <property type="match status" value="1"/>
</dbReference>
<name>A0A926IAU8_9FIRM</name>
<dbReference type="SUPFAM" id="SSF55874">
    <property type="entry name" value="ATPase domain of HSP90 chaperone/DNA topoisomerase II/histidine kinase"/>
    <property type="match status" value="1"/>
</dbReference>
<proteinExistence type="predicted"/>
<dbReference type="PROSITE" id="PS50109">
    <property type="entry name" value="HIS_KIN"/>
    <property type="match status" value="1"/>
</dbReference>
<evidence type="ECO:0000256" key="7">
    <source>
        <dbReference type="ARBA" id="ARBA00022692"/>
    </source>
</evidence>
<feature type="domain" description="HAMP" evidence="16">
    <location>
        <begin position="218"/>
        <end position="270"/>
    </location>
</feature>
<feature type="domain" description="Histidine kinase" evidence="15">
    <location>
        <begin position="278"/>
        <end position="494"/>
    </location>
</feature>
<comment type="caution">
    <text evidence="17">The sequence shown here is derived from an EMBL/GenBank/DDBJ whole genome shotgun (WGS) entry which is preliminary data.</text>
</comment>
<keyword evidence="18" id="KW-1185">Reference proteome</keyword>
<organism evidence="17 18">
    <name type="scientific">Zhenhengia yiwuensis</name>
    <dbReference type="NCBI Taxonomy" id="2763666"/>
    <lineage>
        <taxon>Bacteria</taxon>
        <taxon>Bacillati</taxon>
        <taxon>Bacillota</taxon>
        <taxon>Clostridia</taxon>
        <taxon>Lachnospirales</taxon>
        <taxon>Lachnospiraceae</taxon>
        <taxon>Zhenhengia</taxon>
    </lineage>
</organism>
<dbReference type="InterPro" id="IPR005467">
    <property type="entry name" value="His_kinase_dom"/>
</dbReference>
<keyword evidence="12" id="KW-0902">Two-component regulatory system</keyword>
<sequence>MEYKNSMGSRIQVREIKRKSLFPTLFSKLLTLYLSILVVTFIFFFAIFSNAFQKYYVDYTENIMIKQAKLIASEYQEVGSMKQSLQKTLERVFLRVEVLDSYLDATTWIVDRDYNMVVASGKQDSMMMDRKLANPEVIQEVFKGNVISQQTGFEQYFATPVLTVGYPIILGNQIEYALFIHTPMPQIQKIIDEVRDILMKAVFITTSIIFVLIYFMSKQMTKPLKQMNQIAKKIANGDFEKRVSIDGEDEISQLGSSLNYMAGELDKIEANRKSFIANVSHDMRSPLTSIQGFVTAILDGTIPPEKHEKYLRIVLNESQRMIKMTNDILELNKMEEGNLPLKKMEFDIHEMIRDLLDNFEQVTKEKEVKVNVILDKKDQMVFADPEKIARVVQNLLDNAFKFVNKQGTIEVETVAKQHKIWVYIRNSGPAIPEEEQKNIWERFYKADLSRGKDKKGMGIGLVIVKETMKQHNEELGIISKEGEMVTFYFTLSKI</sequence>
<evidence type="ECO:0000256" key="3">
    <source>
        <dbReference type="ARBA" id="ARBA00012438"/>
    </source>
</evidence>
<dbReference type="CDD" id="cd00082">
    <property type="entry name" value="HisKA"/>
    <property type="match status" value="1"/>
</dbReference>
<evidence type="ECO:0000256" key="12">
    <source>
        <dbReference type="ARBA" id="ARBA00023012"/>
    </source>
</evidence>
<dbReference type="Pfam" id="PF00672">
    <property type="entry name" value="HAMP"/>
    <property type="match status" value="1"/>
</dbReference>
<dbReference type="SMART" id="SM00304">
    <property type="entry name" value="HAMP"/>
    <property type="match status" value="1"/>
</dbReference>
<dbReference type="PROSITE" id="PS50885">
    <property type="entry name" value="HAMP"/>
    <property type="match status" value="1"/>
</dbReference>
<dbReference type="GO" id="GO:0005524">
    <property type="term" value="F:ATP binding"/>
    <property type="evidence" value="ECO:0007669"/>
    <property type="project" value="UniProtKB-KW"/>
</dbReference>
<keyword evidence="9" id="KW-0418">Kinase</keyword>
<dbReference type="InterPro" id="IPR003660">
    <property type="entry name" value="HAMP_dom"/>
</dbReference>
<keyword evidence="5" id="KW-0597">Phosphoprotein</keyword>
<keyword evidence="4" id="KW-1003">Cell membrane</keyword>
<evidence type="ECO:0000256" key="5">
    <source>
        <dbReference type="ARBA" id="ARBA00022553"/>
    </source>
</evidence>
<gene>
    <name evidence="17" type="ORF">H8718_17245</name>
</gene>
<dbReference type="AlphaFoldDB" id="A0A926IAU8"/>
<dbReference type="SUPFAM" id="SSF47384">
    <property type="entry name" value="Homodimeric domain of signal transducing histidine kinase"/>
    <property type="match status" value="1"/>
</dbReference>
<keyword evidence="7 14" id="KW-0812">Transmembrane</keyword>